<comment type="caution">
    <text evidence="2">The sequence shown here is derived from an EMBL/GenBank/DDBJ whole genome shotgun (WGS) entry which is preliminary data.</text>
</comment>
<dbReference type="Proteomes" id="UP000241158">
    <property type="component" value="Unassembled WGS sequence"/>
</dbReference>
<dbReference type="RefSeq" id="WP_106716404.1">
    <property type="nucleotide sequence ID" value="NZ_JACHXT010000001.1"/>
</dbReference>
<proteinExistence type="predicted"/>
<sequence>MKPVRNWRAVLRYAWSIRLMLLAGLLSGIEAILPLLDGVLPVPPRLFAVLTFLTVGLAFVARLIAQKGISDEK</sequence>
<evidence type="ECO:0000313" key="2">
    <source>
        <dbReference type="EMBL" id="PSH57962.1"/>
    </source>
</evidence>
<dbReference type="Pfam" id="PF25612">
    <property type="entry name" value="DUF7940"/>
    <property type="match status" value="1"/>
</dbReference>
<dbReference type="AlphaFoldDB" id="A0A2P7AUR3"/>
<gene>
    <name evidence="2" type="ORF">CU100_09800</name>
</gene>
<dbReference type="OrthoDB" id="7679471at2"/>
<keyword evidence="3" id="KW-1185">Reference proteome</keyword>
<keyword evidence="1" id="KW-1133">Transmembrane helix</keyword>
<dbReference type="InterPro" id="IPR057700">
    <property type="entry name" value="DUF7940"/>
</dbReference>
<reference evidence="3" key="1">
    <citation type="submission" date="2017-11" db="EMBL/GenBank/DDBJ databases">
        <authorList>
            <person name="Kuznetsova I."/>
            <person name="Sazanova A."/>
            <person name="Chirak E."/>
            <person name="Safronova V."/>
            <person name="Willems A."/>
        </authorList>
    </citation>
    <scope>NUCLEOTIDE SEQUENCE [LARGE SCALE GENOMIC DNA]</scope>
    <source>
        <strain evidence="3">PEPV15</strain>
    </source>
</reference>
<protein>
    <submittedName>
        <fullName evidence="2">Uncharacterized protein</fullName>
    </submittedName>
</protein>
<accession>A0A2P7AUR3</accession>
<evidence type="ECO:0000256" key="1">
    <source>
        <dbReference type="SAM" id="Phobius"/>
    </source>
</evidence>
<keyword evidence="1" id="KW-0472">Membrane</keyword>
<feature type="transmembrane region" description="Helical" evidence="1">
    <location>
        <begin position="47"/>
        <end position="65"/>
    </location>
</feature>
<keyword evidence="1" id="KW-0812">Transmembrane</keyword>
<evidence type="ECO:0000313" key="3">
    <source>
        <dbReference type="Proteomes" id="UP000241158"/>
    </source>
</evidence>
<organism evidence="2 3">
    <name type="scientific">Phyllobacterium endophyticum</name>
    <dbReference type="NCBI Taxonomy" id="1149773"/>
    <lineage>
        <taxon>Bacteria</taxon>
        <taxon>Pseudomonadati</taxon>
        <taxon>Pseudomonadota</taxon>
        <taxon>Alphaproteobacteria</taxon>
        <taxon>Hyphomicrobiales</taxon>
        <taxon>Phyllobacteriaceae</taxon>
        <taxon>Phyllobacterium</taxon>
    </lineage>
</organism>
<dbReference type="EMBL" id="PGGN01000002">
    <property type="protein sequence ID" value="PSH57962.1"/>
    <property type="molecule type" value="Genomic_DNA"/>
</dbReference>
<name>A0A2P7AUR3_9HYPH</name>